<dbReference type="GO" id="GO:0005634">
    <property type="term" value="C:nucleus"/>
    <property type="evidence" value="ECO:0007669"/>
    <property type="project" value="UniProtKB-SubCell"/>
</dbReference>
<keyword evidence="9" id="KW-0804">Transcription</keyword>
<evidence type="ECO:0000256" key="12">
    <source>
        <dbReference type="PIRSR" id="PIRSR628651-51"/>
    </source>
</evidence>
<comment type="function">
    <text evidence="14">Component of an histone acetyltransferase complex.</text>
</comment>
<dbReference type="InterPro" id="IPR024610">
    <property type="entry name" value="ING_N_histone-binding"/>
</dbReference>
<evidence type="ECO:0000256" key="13">
    <source>
        <dbReference type="PROSITE-ProRule" id="PRU00146"/>
    </source>
</evidence>
<evidence type="ECO:0000256" key="7">
    <source>
        <dbReference type="ARBA" id="ARBA00022853"/>
    </source>
</evidence>
<proteinExistence type="inferred from homology"/>
<dbReference type="SMART" id="SM00249">
    <property type="entry name" value="PHD"/>
    <property type="match status" value="1"/>
</dbReference>
<dbReference type="GO" id="GO:0006325">
    <property type="term" value="P:chromatin organization"/>
    <property type="evidence" value="ECO:0007669"/>
    <property type="project" value="UniProtKB-KW"/>
</dbReference>
<feature type="binding site" evidence="12">
    <location>
        <position position="444"/>
    </location>
    <ligand>
        <name>Zn(2+)</name>
        <dbReference type="ChEBI" id="CHEBI:29105"/>
        <label>1</label>
    </ligand>
</feature>
<comment type="similarity">
    <text evidence="2 14">Belongs to the ING family.</text>
</comment>
<dbReference type="PROSITE" id="PS01359">
    <property type="entry name" value="ZF_PHD_1"/>
    <property type="match status" value="1"/>
</dbReference>
<dbReference type="SUPFAM" id="SSF57903">
    <property type="entry name" value="FYVE/PHD zinc finger"/>
    <property type="match status" value="1"/>
</dbReference>
<evidence type="ECO:0000256" key="9">
    <source>
        <dbReference type="ARBA" id="ARBA00023163"/>
    </source>
</evidence>
<evidence type="ECO:0000259" key="15">
    <source>
        <dbReference type="PROSITE" id="PS50016"/>
    </source>
</evidence>
<name>A0A8T0D4Q8_9TREM</name>
<feature type="domain" description="PHD-type" evidence="15">
    <location>
        <begin position="439"/>
        <end position="488"/>
    </location>
</feature>
<keyword evidence="5 13" id="KW-0863">Zinc-finger</keyword>
<dbReference type="InterPro" id="IPR001965">
    <property type="entry name" value="Znf_PHD"/>
</dbReference>
<evidence type="ECO:0000256" key="2">
    <source>
        <dbReference type="ARBA" id="ARBA00010210"/>
    </source>
</evidence>
<evidence type="ECO:0000256" key="6">
    <source>
        <dbReference type="ARBA" id="ARBA00022833"/>
    </source>
</evidence>
<dbReference type="Gene3D" id="6.10.140.1740">
    <property type="match status" value="1"/>
</dbReference>
<feature type="site" description="Histone H3K4me3 binding" evidence="11">
    <location>
        <position position="464"/>
    </location>
</feature>
<feature type="binding site" evidence="12">
    <location>
        <position position="482"/>
    </location>
    <ligand>
        <name>Zn(2+)</name>
        <dbReference type="ChEBI" id="CHEBI:29105"/>
        <label>2</label>
    </ligand>
</feature>
<keyword evidence="8" id="KW-0805">Transcription regulation</keyword>
<dbReference type="EMBL" id="JTDF01016738">
    <property type="protein sequence ID" value="KAF8562829.1"/>
    <property type="molecule type" value="Genomic_DNA"/>
</dbReference>
<evidence type="ECO:0000256" key="3">
    <source>
        <dbReference type="ARBA" id="ARBA00022604"/>
    </source>
</evidence>
<comment type="caution">
    <text evidence="16">The sequence shown here is derived from an EMBL/GenBank/DDBJ whole genome shotgun (WGS) entry which is preliminary data.</text>
</comment>
<dbReference type="PANTHER" id="PTHR10333">
    <property type="entry name" value="INHIBITOR OF GROWTH PROTEIN"/>
    <property type="match status" value="1"/>
</dbReference>
<feature type="binding site" evidence="12">
    <location>
        <position position="460"/>
    </location>
    <ligand>
        <name>Zn(2+)</name>
        <dbReference type="ChEBI" id="CHEBI:29105"/>
        <label>2</label>
    </ligand>
</feature>
<evidence type="ECO:0000256" key="5">
    <source>
        <dbReference type="ARBA" id="ARBA00022771"/>
    </source>
</evidence>
<sequence>MLYFEDFMEAAIENLPEELNESLTTVRQLDILTQSLLNPLHEVEKAFFEDCKYNKLSELERTMQYTEILKEYEKALGHCRKKREIVEKIYSTYEKLVRKLDTELEKFRLELEADNSGITEQIEKRINTVLGKSPSNTVKPDSGFIERRQRFRYQPIGHFKNPFLMRRRIVGQACRTVLKSSAVRPIYPQKSETIRQLDKRAGTRKTHGGPVNLNLADLAEHKKNPDDGFLRRMRSTDSLQDPEHFAGDDVLDSNSIAKSNLDADEDQEMSFSNVMSMLSTKSSPFFSLSANPELNPSTLDRTGTIASGGRTQRLGSFGSYGAASDVSDNAFSINRTTPTSLVEPRTSGVPSPVGWHGLSATRDRRSRCIRRPGRDTLMDELVIDSVQSADQLGFEENASSAAGSTTDGIFEGTTPFGFVSDVKLDNAGGAVLDDDEDQRRYCVCNDVSYGDMIACDNPSCPFEWFHYSCVNLTVAPKGDWFCPNCIKSFIGTKGIKKRIGRK</sequence>
<dbReference type="AlphaFoldDB" id="A0A8T0D4Q8"/>
<evidence type="ECO:0000256" key="4">
    <source>
        <dbReference type="ARBA" id="ARBA00022723"/>
    </source>
</evidence>
<feature type="site" description="Histone H3K4me3 binding" evidence="11">
    <location>
        <position position="456"/>
    </location>
</feature>
<evidence type="ECO:0000256" key="11">
    <source>
        <dbReference type="PIRSR" id="PIRSR628651-50"/>
    </source>
</evidence>
<feature type="site" description="Histone H3K4me3 binding" evidence="11">
    <location>
        <position position="452"/>
    </location>
</feature>
<dbReference type="OrthoDB" id="5411773at2759"/>
<dbReference type="PROSITE" id="PS50016">
    <property type="entry name" value="ZF_PHD_2"/>
    <property type="match status" value="1"/>
</dbReference>
<comment type="subunit">
    <text evidence="14">Component of an histone acetyltransferase complex. Interacts with H3K4me3 and to a lesser extent with H3K4me2.</text>
</comment>
<keyword evidence="10 14" id="KW-0539">Nucleus</keyword>
<dbReference type="Proteomes" id="UP000699462">
    <property type="component" value="Unassembled WGS sequence"/>
</dbReference>
<dbReference type="Pfam" id="PF12998">
    <property type="entry name" value="ING"/>
    <property type="match status" value="1"/>
</dbReference>
<dbReference type="GO" id="GO:0008270">
    <property type="term" value="F:zinc ion binding"/>
    <property type="evidence" value="ECO:0007669"/>
    <property type="project" value="UniProtKB-KW"/>
</dbReference>
<comment type="subcellular location">
    <subcellularLocation>
        <location evidence="1 14">Nucleus</location>
    </subcellularLocation>
</comment>
<keyword evidence="17" id="KW-1185">Reference proteome</keyword>
<dbReference type="InterPro" id="IPR028651">
    <property type="entry name" value="ING_fam"/>
</dbReference>
<dbReference type="InterPro" id="IPR013083">
    <property type="entry name" value="Znf_RING/FYVE/PHD"/>
</dbReference>
<protein>
    <recommendedName>
        <fullName evidence="14">Inhibitor of growth protein</fullName>
    </recommendedName>
</protein>
<dbReference type="InterPro" id="IPR019787">
    <property type="entry name" value="Znf_PHD-finger"/>
</dbReference>
<feature type="binding site" evidence="12">
    <location>
        <position position="469"/>
    </location>
    <ligand>
        <name>Zn(2+)</name>
        <dbReference type="ChEBI" id="CHEBI:29105"/>
        <label>1</label>
    </ligand>
</feature>
<feature type="binding site" evidence="12">
    <location>
        <position position="455"/>
    </location>
    <ligand>
        <name>Zn(2+)</name>
        <dbReference type="ChEBI" id="CHEBI:29105"/>
        <label>2</label>
    </ligand>
</feature>
<evidence type="ECO:0000256" key="14">
    <source>
        <dbReference type="RuleBase" id="RU361213"/>
    </source>
</evidence>
<organism evidence="16 17">
    <name type="scientific">Paragonimus westermani</name>
    <dbReference type="NCBI Taxonomy" id="34504"/>
    <lineage>
        <taxon>Eukaryota</taxon>
        <taxon>Metazoa</taxon>
        <taxon>Spiralia</taxon>
        <taxon>Lophotrochozoa</taxon>
        <taxon>Platyhelminthes</taxon>
        <taxon>Trematoda</taxon>
        <taxon>Digenea</taxon>
        <taxon>Plagiorchiida</taxon>
        <taxon>Troglotremata</taxon>
        <taxon>Troglotrematidae</taxon>
        <taxon>Paragonimus</taxon>
    </lineage>
</organism>
<keyword evidence="3" id="KW-0341">Growth regulation</keyword>
<feature type="binding site" evidence="12">
    <location>
        <position position="442"/>
    </location>
    <ligand>
        <name>Zn(2+)</name>
        <dbReference type="ChEBI" id="CHEBI:29105"/>
        <label>1</label>
    </ligand>
</feature>
<dbReference type="SMART" id="SM01408">
    <property type="entry name" value="ING"/>
    <property type="match status" value="1"/>
</dbReference>
<dbReference type="InterPro" id="IPR011011">
    <property type="entry name" value="Znf_FYVE_PHD"/>
</dbReference>
<accession>A0A8T0D4Q8</accession>
<feature type="site" description="Histone H3K4me3 binding" evidence="11">
    <location>
        <position position="441"/>
    </location>
</feature>
<gene>
    <name evidence="16" type="ORF">P879_09874</name>
</gene>
<evidence type="ECO:0000256" key="1">
    <source>
        <dbReference type="ARBA" id="ARBA00004123"/>
    </source>
</evidence>
<comment type="domain">
    <text evidence="14">The PHD-type zinc finger mediates the binding to H3K4me3.</text>
</comment>
<dbReference type="Gene3D" id="3.30.40.10">
    <property type="entry name" value="Zinc/RING finger domain, C3HC4 (zinc finger)"/>
    <property type="match status" value="1"/>
</dbReference>
<keyword evidence="4 12" id="KW-0479">Metal-binding</keyword>
<feature type="binding site" evidence="12">
    <location>
        <position position="466"/>
    </location>
    <ligand>
        <name>Zn(2+)</name>
        <dbReference type="ChEBI" id="CHEBI:29105"/>
        <label>1</label>
    </ligand>
</feature>
<evidence type="ECO:0000256" key="10">
    <source>
        <dbReference type="ARBA" id="ARBA00023242"/>
    </source>
</evidence>
<feature type="binding site" evidence="12">
    <location>
        <position position="485"/>
    </location>
    <ligand>
        <name>Zn(2+)</name>
        <dbReference type="ChEBI" id="CHEBI:29105"/>
        <label>2</label>
    </ligand>
</feature>
<dbReference type="CDD" id="cd15505">
    <property type="entry name" value="PHD_ING"/>
    <property type="match status" value="1"/>
</dbReference>
<dbReference type="CDD" id="cd16858">
    <property type="entry name" value="ING_ING3_Yng2p"/>
    <property type="match status" value="1"/>
</dbReference>
<dbReference type="InterPro" id="IPR019786">
    <property type="entry name" value="Zinc_finger_PHD-type_CS"/>
</dbReference>
<evidence type="ECO:0000313" key="17">
    <source>
        <dbReference type="Proteomes" id="UP000699462"/>
    </source>
</evidence>
<keyword evidence="7 14" id="KW-0156">Chromatin regulator</keyword>
<dbReference type="PANTHER" id="PTHR10333:SF103">
    <property type="entry name" value="INHIBITOR OF GROWTH PROTEIN 3"/>
    <property type="match status" value="1"/>
</dbReference>
<evidence type="ECO:0000256" key="8">
    <source>
        <dbReference type="ARBA" id="ARBA00023015"/>
    </source>
</evidence>
<reference evidence="16 17" key="1">
    <citation type="submission" date="2019-07" db="EMBL/GenBank/DDBJ databases">
        <title>Annotation for the trematode Paragonimus westermani.</title>
        <authorList>
            <person name="Choi Y.-J."/>
        </authorList>
    </citation>
    <scope>NUCLEOTIDE SEQUENCE [LARGE SCALE GENOMIC DNA]</scope>
    <source>
        <strain evidence="16">180907_Pwestermani</strain>
    </source>
</reference>
<keyword evidence="6 12" id="KW-0862">Zinc</keyword>
<evidence type="ECO:0000313" key="16">
    <source>
        <dbReference type="EMBL" id="KAF8562829.1"/>
    </source>
</evidence>